<reference evidence="2 3" key="2">
    <citation type="journal article" date="2021" name="Genomics">
        <title>High-quality reference genome for Clonorchis sinensis.</title>
        <authorList>
            <person name="Young N.D."/>
            <person name="Stroehlein A.J."/>
            <person name="Kinkar L."/>
            <person name="Wang T."/>
            <person name="Sohn W.M."/>
            <person name="Chang B.C.H."/>
            <person name="Kaur P."/>
            <person name="Weisz D."/>
            <person name="Dudchenko O."/>
            <person name="Aiden E.L."/>
            <person name="Korhonen P.K."/>
            <person name="Gasser R.B."/>
        </authorList>
    </citation>
    <scope>NUCLEOTIDE SEQUENCE [LARGE SCALE GENOMIC DNA]</scope>
    <source>
        <strain evidence="2">Cs-k2</strain>
    </source>
</reference>
<feature type="region of interest" description="Disordered" evidence="1">
    <location>
        <begin position="81"/>
        <end position="121"/>
    </location>
</feature>
<evidence type="ECO:0000256" key="1">
    <source>
        <dbReference type="SAM" id="MobiDB-lite"/>
    </source>
</evidence>
<reference evidence="2 3" key="1">
    <citation type="journal article" date="2018" name="Biotechnol. Adv.">
        <title>Improved genomic resources and new bioinformatic workflow for the carcinogenic parasite Clonorchis sinensis: Biotechnological implications.</title>
        <authorList>
            <person name="Wang D."/>
            <person name="Korhonen P.K."/>
            <person name="Gasser R.B."/>
            <person name="Young N.D."/>
        </authorList>
    </citation>
    <scope>NUCLEOTIDE SEQUENCE [LARGE SCALE GENOMIC DNA]</scope>
    <source>
        <strain evidence="2">Cs-k2</strain>
    </source>
</reference>
<protein>
    <submittedName>
        <fullName evidence="2">Uncharacterized protein</fullName>
    </submittedName>
</protein>
<proteinExistence type="predicted"/>
<keyword evidence="3" id="KW-1185">Reference proteome</keyword>
<evidence type="ECO:0000313" key="3">
    <source>
        <dbReference type="Proteomes" id="UP000286415"/>
    </source>
</evidence>
<name>A0A3R7GKV0_CLOSI</name>
<gene>
    <name evidence="2" type="ORF">CSKR_104234</name>
</gene>
<dbReference type="Proteomes" id="UP000286415">
    <property type="component" value="Unassembled WGS sequence"/>
</dbReference>
<dbReference type="EMBL" id="NIRI02000056">
    <property type="protein sequence ID" value="KAG5444079.1"/>
    <property type="molecule type" value="Genomic_DNA"/>
</dbReference>
<sequence length="121" mass="13617">MIIVLTHFCLPTGRLKEFRLLSSVSYGGKSRSGESDDSPLRLACNGKIPRFTFATDTTTRASARMHRQTHTHQYARLRRRLGRPVDPNSSHVDWFTQARSRSGGMRVSPRSRSSPSFAVTP</sequence>
<accession>A0A3R7GKV0</accession>
<comment type="caution">
    <text evidence="2">The sequence shown here is derived from an EMBL/GenBank/DDBJ whole genome shotgun (WGS) entry which is preliminary data.</text>
</comment>
<dbReference type="AlphaFoldDB" id="A0A3R7GKV0"/>
<dbReference type="InParanoid" id="A0A3R7GKV0"/>
<evidence type="ECO:0000313" key="2">
    <source>
        <dbReference type="EMBL" id="KAG5444079.1"/>
    </source>
</evidence>
<feature type="compositionally biased region" description="Low complexity" evidence="1">
    <location>
        <begin position="99"/>
        <end position="121"/>
    </location>
</feature>
<organism evidence="2 3">
    <name type="scientific">Clonorchis sinensis</name>
    <name type="common">Chinese liver fluke</name>
    <dbReference type="NCBI Taxonomy" id="79923"/>
    <lineage>
        <taxon>Eukaryota</taxon>
        <taxon>Metazoa</taxon>
        <taxon>Spiralia</taxon>
        <taxon>Lophotrochozoa</taxon>
        <taxon>Platyhelminthes</taxon>
        <taxon>Trematoda</taxon>
        <taxon>Digenea</taxon>
        <taxon>Opisthorchiida</taxon>
        <taxon>Opisthorchiata</taxon>
        <taxon>Opisthorchiidae</taxon>
        <taxon>Clonorchis</taxon>
    </lineage>
</organism>